<evidence type="ECO:0000256" key="6">
    <source>
        <dbReference type="ARBA" id="ARBA00022989"/>
    </source>
</evidence>
<dbReference type="Proteomes" id="UP000218067">
    <property type="component" value="Chromosome"/>
</dbReference>
<gene>
    <name evidence="10" type="primary">potE</name>
    <name evidence="10" type="ORF">SHTP_2101</name>
</gene>
<sequence>MRCSGSSSKTGSSRPPTTGSTATCVPTEPPGARILFETLTSDGAGVAPGQGQQRFPGGAPTRGWTARGGELGVSALVSIGIGGMVGGGIFSVLGLTVQIADAGAYLSFVAGGVIAALTGRSYSLLSVRIRSRGGTAFFLDKCFGTAIGGPLNVLLWLSYFVMLGLYAVAFGSYGAVLLGADPDGPWRRVLASAVVVAFAALNLAGAQIVGRAESFLVYGKLAILLLFCVAGLAFVDGSRVSPAHYPSFGVIVYAGALIFLGYEGFEPIANAAEDARNPRRSLPLAYLISIGVVIVLYVLVAFVAVGNLDVAQIDHDRDYALAVAARPFLGSAGFELIGIAAVISTASAINATLYGTGKFTYLMARNGELPAALGKPVWDRPIGGLLATTAGTLVVVNAVDIEGISLMGSAGFLLIFAAVNLAVLRLRITRLTRVLAVTGAVACVASFAAMTVYAAATTPAHLCVLGGFLVGAIVVEGLVRLRGRHVSHPPMRPEH</sequence>
<dbReference type="EMBL" id="AP017624">
    <property type="protein sequence ID" value="BAV41276.1"/>
    <property type="molecule type" value="Genomic_DNA"/>
</dbReference>
<dbReference type="PANTHER" id="PTHR42770:SF11">
    <property type="entry name" value="INNER MEMBRANE TRANSPORT PROTEIN YBAT"/>
    <property type="match status" value="1"/>
</dbReference>
<dbReference type="InterPro" id="IPR002293">
    <property type="entry name" value="AA/rel_permease1"/>
</dbReference>
<evidence type="ECO:0000256" key="5">
    <source>
        <dbReference type="ARBA" id="ARBA00022692"/>
    </source>
</evidence>
<evidence type="ECO:0000256" key="9">
    <source>
        <dbReference type="SAM" id="Phobius"/>
    </source>
</evidence>
<feature type="transmembrane region" description="Helical" evidence="9">
    <location>
        <begin position="286"/>
        <end position="308"/>
    </location>
</feature>
<dbReference type="InterPro" id="IPR050367">
    <property type="entry name" value="APC_superfamily"/>
</dbReference>
<feature type="region of interest" description="Disordered" evidence="8">
    <location>
        <begin position="1"/>
        <end position="28"/>
    </location>
</feature>
<feature type="transmembrane region" description="Helical" evidence="9">
    <location>
        <begin position="377"/>
        <end position="398"/>
    </location>
</feature>
<proteinExistence type="inferred from homology"/>
<feature type="transmembrane region" description="Helical" evidence="9">
    <location>
        <begin position="328"/>
        <end position="356"/>
    </location>
</feature>
<comment type="similarity">
    <text evidence="3">Belongs to the amino acid-polyamine-organocation (APC) superfamily.</text>
</comment>
<evidence type="ECO:0000313" key="10">
    <source>
        <dbReference type="EMBL" id="BAV41276.1"/>
    </source>
</evidence>
<feature type="transmembrane region" description="Helical" evidence="9">
    <location>
        <begin position="71"/>
        <end position="96"/>
    </location>
</feature>
<keyword evidence="5 9" id="KW-0812">Transmembrane</keyword>
<name>A0A1B4Y2K4_MYCUL</name>
<evidence type="ECO:0000256" key="7">
    <source>
        <dbReference type="ARBA" id="ARBA00023136"/>
    </source>
</evidence>
<organism evidence="10 11">
    <name type="scientific">Mycobacterium ulcerans subsp. shinshuense</name>
    <dbReference type="NCBI Taxonomy" id="1124626"/>
    <lineage>
        <taxon>Bacteria</taxon>
        <taxon>Bacillati</taxon>
        <taxon>Actinomycetota</taxon>
        <taxon>Actinomycetes</taxon>
        <taxon>Mycobacteriales</taxon>
        <taxon>Mycobacteriaceae</taxon>
        <taxon>Mycobacterium</taxon>
        <taxon>Mycobacterium ulcerans group</taxon>
    </lineage>
</organism>
<evidence type="ECO:0000256" key="2">
    <source>
        <dbReference type="ARBA" id="ARBA00004651"/>
    </source>
</evidence>
<dbReference type="Gene3D" id="1.20.1740.10">
    <property type="entry name" value="Amino acid/polyamine transporter I"/>
    <property type="match status" value="1"/>
</dbReference>
<dbReference type="AlphaFoldDB" id="A0A1B4Y2K4"/>
<evidence type="ECO:0000256" key="4">
    <source>
        <dbReference type="ARBA" id="ARBA00022475"/>
    </source>
</evidence>
<evidence type="ECO:0000256" key="8">
    <source>
        <dbReference type="SAM" id="MobiDB-lite"/>
    </source>
</evidence>
<evidence type="ECO:0000256" key="1">
    <source>
        <dbReference type="ARBA" id="ARBA00002249"/>
    </source>
</evidence>
<feature type="transmembrane region" description="Helical" evidence="9">
    <location>
        <begin position="431"/>
        <end position="453"/>
    </location>
</feature>
<dbReference type="Pfam" id="PF13520">
    <property type="entry name" value="AA_permease_2"/>
    <property type="match status" value="1"/>
</dbReference>
<feature type="transmembrane region" description="Helical" evidence="9">
    <location>
        <begin position="102"/>
        <end position="122"/>
    </location>
</feature>
<dbReference type="GO" id="GO:0005886">
    <property type="term" value="C:plasma membrane"/>
    <property type="evidence" value="ECO:0007669"/>
    <property type="project" value="UniProtKB-SubCell"/>
</dbReference>
<protein>
    <submittedName>
        <fullName evidence="10">Amino acid transporter</fullName>
    </submittedName>
</protein>
<keyword evidence="7 9" id="KW-0472">Membrane</keyword>
<feature type="transmembrane region" description="Helical" evidence="9">
    <location>
        <begin position="459"/>
        <end position="479"/>
    </location>
</feature>
<comment type="subcellular location">
    <subcellularLocation>
        <location evidence="2">Cell membrane</location>
        <topology evidence="2">Multi-pass membrane protein</topology>
    </subcellularLocation>
</comment>
<feature type="transmembrane region" description="Helical" evidence="9">
    <location>
        <begin position="143"/>
        <end position="169"/>
    </location>
</feature>
<dbReference type="GO" id="GO:0022857">
    <property type="term" value="F:transmembrane transporter activity"/>
    <property type="evidence" value="ECO:0007669"/>
    <property type="project" value="InterPro"/>
</dbReference>
<feature type="transmembrane region" description="Helical" evidence="9">
    <location>
        <begin position="215"/>
        <end position="235"/>
    </location>
</feature>
<reference evidence="10 11" key="1">
    <citation type="submission" date="2016-08" db="EMBL/GenBank/DDBJ databases">
        <title>Complete genome sequence of Mycobacterium shinshuense, a subspecies of M. ulcerans.</title>
        <authorList>
            <person name="Yoshida M."/>
            <person name="Ogura Y."/>
            <person name="Hayashi T."/>
            <person name="Hoshino Y."/>
        </authorList>
    </citation>
    <scope>NUCLEOTIDE SEQUENCE [LARGE SCALE GENOMIC DNA]</scope>
    <source>
        <strain evidence="11">ATCC 33728</strain>
    </source>
</reference>
<evidence type="ECO:0000256" key="3">
    <source>
        <dbReference type="ARBA" id="ARBA00009523"/>
    </source>
</evidence>
<comment type="function">
    <text evidence="1">Probable amino-acid or metabolite transport protein.</text>
</comment>
<dbReference type="PANTHER" id="PTHR42770">
    <property type="entry name" value="AMINO ACID TRANSPORTER-RELATED"/>
    <property type="match status" value="1"/>
</dbReference>
<keyword evidence="6 9" id="KW-1133">Transmembrane helix</keyword>
<evidence type="ECO:0000313" key="11">
    <source>
        <dbReference type="Proteomes" id="UP000218067"/>
    </source>
</evidence>
<feature type="transmembrane region" description="Helical" evidence="9">
    <location>
        <begin position="404"/>
        <end position="424"/>
    </location>
</feature>
<feature type="transmembrane region" description="Helical" evidence="9">
    <location>
        <begin position="189"/>
        <end position="208"/>
    </location>
</feature>
<keyword evidence="4" id="KW-1003">Cell membrane</keyword>
<feature type="compositionally biased region" description="Low complexity" evidence="8">
    <location>
        <begin position="1"/>
        <end position="23"/>
    </location>
</feature>
<feature type="transmembrane region" description="Helical" evidence="9">
    <location>
        <begin position="247"/>
        <end position="265"/>
    </location>
</feature>
<accession>A0A1B4Y2K4</accession>